<dbReference type="Pfam" id="PF06985">
    <property type="entry name" value="HET"/>
    <property type="match status" value="1"/>
</dbReference>
<evidence type="ECO:0000313" key="3">
    <source>
        <dbReference type="Proteomes" id="UP001283341"/>
    </source>
</evidence>
<organism evidence="2 3">
    <name type="scientific">Apodospora peruviana</name>
    <dbReference type="NCBI Taxonomy" id="516989"/>
    <lineage>
        <taxon>Eukaryota</taxon>
        <taxon>Fungi</taxon>
        <taxon>Dikarya</taxon>
        <taxon>Ascomycota</taxon>
        <taxon>Pezizomycotina</taxon>
        <taxon>Sordariomycetes</taxon>
        <taxon>Sordariomycetidae</taxon>
        <taxon>Sordariales</taxon>
        <taxon>Lasiosphaeriaceae</taxon>
        <taxon>Apodospora</taxon>
    </lineage>
</organism>
<evidence type="ECO:0000259" key="1">
    <source>
        <dbReference type="Pfam" id="PF06985"/>
    </source>
</evidence>
<dbReference type="Proteomes" id="UP001283341">
    <property type="component" value="Unassembled WGS sequence"/>
</dbReference>
<evidence type="ECO:0000313" key="2">
    <source>
        <dbReference type="EMBL" id="KAK3319111.1"/>
    </source>
</evidence>
<dbReference type="InterPro" id="IPR010730">
    <property type="entry name" value="HET"/>
</dbReference>
<dbReference type="PANTHER" id="PTHR33112">
    <property type="entry name" value="DOMAIN PROTEIN, PUTATIVE-RELATED"/>
    <property type="match status" value="1"/>
</dbReference>
<proteinExistence type="predicted"/>
<dbReference type="AlphaFoldDB" id="A0AAE0M4J5"/>
<sequence>MKLKAPVLGQYGTFATSERASTFPRYKSKSSYFYNDPRDNIPSDLGDQEDDFVVAVHCCDKCQLMTGTDEGLCALVRPEGCQHFTCDQVRLEAKISGCAFCELIRRMIAQCVTCGKSASGDGVIRVWGMSEDSANDNTPVPSMSGPELGVLALQESPVARHVVGRRPDKTLTPELILQFRTWLNDCQDGGHKSCPRRWSPRLPTRVVDIGENSHSQMWLHMNNGGFEEGEQYAGLSYCRGGDQPYKTTTAKLAAYTRQLVPDRIAQNVCRYRQGLPRFGDALHLDNALCTVQDDNADKGCEINQMVHICKDATVTIMAGSASSVYAGFLDDAKGAVFVRNSFNSRPYFLDEEPIFKRAWTLQETLLSSRIIVFDSYQVTLKCGEKEYAPALPTLKRFHLGTLAAAGLEDEGDHAGDSMFSTQC</sequence>
<dbReference type="PANTHER" id="PTHR33112:SF16">
    <property type="entry name" value="HETEROKARYON INCOMPATIBILITY DOMAIN-CONTAINING PROTEIN"/>
    <property type="match status" value="1"/>
</dbReference>
<reference evidence="2" key="1">
    <citation type="journal article" date="2023" name="Mol. Phylogenet. Evol.">
        <title>Genome-scale phylogeny and comparative genomics of the fungal order Sordariales.</title>
        <authorList>
            <person name="Hensen N."/>
            <person name="Bonometti L."/>
            <person name="Westerberg I."/>
            <person name="Brannstrom I.O."/>
            <person name="Guillou S."/>
            <person name="Cros-Aarteil S."/>
            <person name="Calhoun S."/>
            <person name="Haridas S."/>
            <person name="Kuo A."/>
            <person name="Mondo S."/>
            <person name="Pangilinan J."/>
            <person name="Riley R."/>
            <person name="LaButti K."/>
            <person name="Andreopoulos B."/>
            <person name="Lipzen A."/>
            <person name="Chen C."/>
            <person name="Yan M."/>
            <person name="Daum C."/>
            <person name="Ng V."/>
            <person name="Clum A."/>
            <person name="Steindorff A."/>
            <person name="Ohm R.A."/>
            <person name="Martin F."/>
            <person name="Silar P."/>
            <person name="Natvig D.O."/>
            <person name="Lalanne C."/>
            <person name="Gautier V."/>
            <person name="Ament-Velasquez S.L."/>
            <person name="Kruys A."/>
            <person name="Hutchinson M.I."/>
            <person name="Powell A.J."/>
            <person name="Barry K."/>
            <person name="Miller A.N."/>
            <person name="Grigoriev I.V."/>
            <person name="Debuchy R."/>
            <person name="Gladieux P."/>
            <person name="Hiltunen Thoren M."/>
            <person name="Johannesson H."/>
        </authorList>
    </citation>
    <scope>NUCLEOTIDE SEQUENCE</scope>
    <source>
        <strain evidence="2">CBS 118394</strain>
    </source>
</reference>
<comment type="caution">
    <text evidence="2">The sequence shown here is derived from an EMBL/GenBank/DDBJ whole genome shotgun (WGS) entry which is preliminary data.</text>
</comment>
<name>A0AAE0M4J5_9PEZI</name>
<accession>A0AAE0M4J5</accession>
<protein>
    <recommendedName>
        <fullName evidence="1">Heterokaryon incompatibility domain-containing protein</fullName>
    </recommendedName>
</protein>
<keyword evidence="3" id="KW-1185">Reference proteome</keyword>
<dbReference type="EMBL" id="JAUEDM010000004">
    <property type="protein sequence ID" value="KAK3319111.1"/>
    <property type="molecule type" value="Genomic_DNA"/>
</dbReference>
<reference evidence="2" key="2">
    <citation type="submission" date="2023-06" db="EMBL/GenBank/DDBJ databases">
        <authorList>
            <consortium name="Lawrence Berkeley National Laboratory"/>
            <person name="Haridas S."/>
            <person name="Hensen N."/>
            <person name="Bonometti L."/>
            <person name="Westerberg I."/>
            <person name="Brannstrom I.O."/>
            <person name="Guillou S."/>
            <person name="Cros-Aarteil S."/>
            <person name="Calhoun S."/>
            <person name="Kuo A."/>
            <person name="Mondo S."/>
            <person name="Pangilinan J."/>
            <person name="Riley R."/>
            <person name="Labutti K."/>
            <person name="Andreopoulos B."/>
            <person name="Lipzen A."/>
            <person name="Chen C."/>
            <person name="Yanf M."/>
            <person name="Daum C."/>
            <person name="Ng V."/>
            <person name="Clum A."/>
            <person name="Steindorff A."/>
            <person name="Ohm R."/>
            <person name="Martin F."/>
            <person name="Silar P."/>
            <person name="Natvig D."/>
            <person name="Lalanne C."/>
            <person name="Gautier V."/>
            <person name="Ament-Velasquez S.L."/>
            <person name="Kruys A."/>
            <person name="Hutchinson M.I."/>
            <person name="Powell A.J."/>
            <person name="Barry K."/>
            <person name="Miller A.N."/>
            <person name="Grigoriev I.V."/>
            <person name="Debuchy R."/>
            <person name="Gladieux P."/>
            <person name="Thoren M.H."/>
            <person name="Johannesson H."/>
        </authorList>
    </citation>
    <scope>NUCLEOTIDE SEQUENCE</scope>
    <source>
        <strain evidence="2">CBS 118394</strain>
    </source>
</reference>
<feature type="domain" description="Heterokaryon incompatibility" evidence="1">
    <location>
        <begin position="232"/>
        <end position="363"/>
    </location>
</feature>
<gene>
    <name evidence="2" type="ORF">B0H66DRAFT_603666</name>
</gene>